<organism evidence="2">
    <name type="scientific">Micrurus carvalhoi</name>
    <dbReference type="NCBI Taxonomy" id="3147026"/>
    <lineage>
        <taxon>Eukaryota</taxon>
        <taxon>Metazoa</taxon>
        <taxon>Chordata</taxon>
        <taxon>Craniata</taxon>
        <taxon>Vertebrata</taxon>
        <taxon>Euteleostomi</taxon>
        <taxon>Lepidosauria</taxon>
        <taxon>Squamata</taxon>
        <taxon>Bifurcata</taxon>
        <taxon>Unidentata</taxon>
        <taxon>Episquamata</taxon>
        <taxon>Toxicofera</taxon>
        <taxon>Serpentes</taxon>
        <taxon>Colubroidea</taxon>
        <taxon>Elapidae</taxon>
        <taxon>Elapinae</taxon>
        <taxon>Micrurus</taxon>
    </lineage>
</organism>
<reference evidence="2" key="1">
    <citation type="submission" date="2017-07" db="EMBL/GenBank/DDBJ databases">
        <authorList>
            <person name="Mikheyev A."/>
            <person name="Grau M."/>
        </authorList>
    </citation>
    <scope>NUCLEOTIDE SEQUENCE</scope>
    <source>
        <tissue evidence="2">Venom_gland</tissue>
    </source>
</reference>
<evidence type="ECO:0000256" key="1">
    <source>
        <dbReference type="SAM" id="MobiDB-lite"/>
    </source>
</evidence>
<reference evidence="2" key="2">
    <citation type="submission" date="2017-12" db="EMBL/GenBank/DDBJ databases">
        <title>Coralsnake Venomics: Analyses of Venom Gland Transcriptomes and Proteomes of Six Brazilian Taxa.</title>
        <authorList>
            <person name="Aird S.D."/>
            <person name="Jorge da Silva N."/>
            <person name="Qiu L."/>
            <person name="Villar-Briones A."/>
            <person name="Aparecida-Saddi V."/>
            <person name="Campos-Telles M.P."/>
            <person name="Grau M."/>
            <person name="Mikheyev A.S."/>
        </authorList>
    </citation>
    <scope>NUCLEOTIDE SEQUENCE</scope>
    <source>
        <tissue evidence="2">Venom_gland</tissue>
    </source>
</reference>
<sequence length="102" mass="11507">MHHKLMTNWNNVFNILVKQSKILKEMTSISAASLSGRTGKKPTPATATPMITQKKPEEIQMAEKPNPMVNTQTICIRYYTGNDIETSGDDDEASCRDESRYK</sequence>
<dbReference type="AlphaFoldDB" id="A0A2H6N5G3"/>
<dbReference type="EMBL" id="IACI01059197">
    <property type="protein sequence ID" value="LAA25041.1"/>
    <property type="molecule type" value="Transcribed_RNA"/>
</dbReference>
<proteinExistence type="predicted"/>
<name>A0A2H6N5G3_9SAUR</name>
<accession>A0A2H6N5G3</accession>
<feature type="region of interest" description="Disordered" evidence="1">
    <location>
        <begin position="32"/>
        <end position="53"/>
    </location>
</feature>
<protein>
    <submittedName>
        <fullName evidence="2">Uncharacterized protein</fullName>
    </submittedName>
</protein>
<feature type="region of interest" description="Disordered" evidence="1">
    <location>
        <begin position="82"/>
        <end position="102"/>
    </location>
</feature>
<feature type="compositionally biased region" description="Basic and acidic residues" evidence="1">
    <location>
        <begin position="93"/>
        <end position="102"/>
    </location>
</feature>
<evidence type="ECO:0000313" key="2">
    <source>
        <dbReference type="EMBL" id="LAA25041.1"/>
    </source>
</evidence>